<dbReference type="SUPFAM" id="SSF51011">
    <property type="entry name" value="Glycosyl hydrolase domain"/>
    <property type="match status" value="1"/>
</dbReference>
<dbReference type="PANTHER" id="PTHR11452:SF75">
    <property type="entry name" value="ALPHA-GALACTOSIDASE MEL1"/>
    <property type="match status" value="1"/>
</dbReference>
<dbReference type="Gene3D" id="3.20.20.70">
    <property type="entry name" value="Aldolase class I"/>
    <property type="match status" value="1"/>
</dbReference>
<dbReference type="CDD" id="cd04081">
    <property type="entry name" value="CBM35_galactosidase-like"/>
    <property type="match status" value="1"/>
</dbReference>
<dbReference type="PRINTS" id="PR00740">
    <property type="entry name" value="GLHYDRLASE27"/>
</dbReference>
<dbReference type="InterPro" id="IPR013785">
    <property type="entry name" value="Aldolase_TIM"/>
</dbReference>
<feature type="chain" id="PRO_5020304223" description="Alpha-galactosidase" evidence="8">
    <location>
        <begin position="20"/>
        <end position="569"/>
    </location>
</feature>
<evidence type="ECO:0000313" key="11">
    <source>
        <dbReference type="Proteomes" id="UP000308549"/>
    </source>
</evidence>
<dbReference type="Pfam" id="PF17801">
    <property type="entry name" value="Melibiase_C"/>
    <property type="match status" value="1"/>
</dbReference>
<evidence type="ECO:0000256" key="1">
    <source>
        <dbReference type="ARBA" id="ARBA00001255"/>
    </source>
</evidence>
<reference evidence="10 11" key="1">
    <citation type="submission" date="2017-03" db="EMBL/GenBank/DDBJ databases">
        <title>Genomes of endolithic fungi from Antarctica.</title>
        <authorList>
            <person name="Coleine C."/>
            <person name="Masonjones S."/>
            <person name="Stajich J.E."/>
        </authorList>
    </citation>
    <scope>NUCLEOTIDE SEQUENCE [LARGE SCALE GENOMIC DNA]</scope>
    <source>
        <strain evidence="10 11">CCFEE 6315</strain>
    </source>
</reference>
<dbReference type="EMBL" id="NAJL01000010">
    <property type="protein sequence ID" value="TKA30684.1"/>
    <property type="molecule type" value="Genomic_DNA"/>
</dbReference>
<evidence type="ECO:0000256" key="2">
    <source>
        <dbReference type="ARBA" id="ARBA00009743"/>
    </source>
</evidence>
<protein>
    <recommendedName>
        <fullName evidence="3 7">Alpha-galactosidase</fullName>
        <ecNumber evidence="3 7">3.2.1.22</ecNumber>
    </recommendedName>
    <alternativeName>
        <fullName evidence="7">Melibiase</fullName>
    </alternativeName>
</protein>
<name>A0A4U0U6S4_9PEZI</name>
<evidence type="ECO:0000256" key="6">
    <source>
        <dbReference type="ARBA" id="ARBA00023295"/>
    </source>
</evidence>
<dbReference type="CDD" id="cd14792">
    <property type="entry name" value="GH27"/>
    <property type="match status" value="1"/>
</dbReference>
<keyword evidence="7" id="KW-1015">Disulfide bond</keyword>
<dbReference type="InterPro" id="IPR017853">
    <property type="entry name" value="GH"/>
</dbReference>
<evidence type="ECO:0000259" key="9">
    <source>
        <dbReference type="Pfam" id="PF17801"/>
    </source>
</evidence>
<accession>A0A4U0U6S4</accession>
<evidence type="ECO:0000256" key="4">
    <source>
        <dbReference type="ARBA" id="ARBA00022729"/>
    </source>
</evidence>
<dbReference type="Proteomes" id="UP000308549">
    <property type="component" value="Unassembled WGS sequence"/>
</dbReference>
<dbReference type="GO" id="GO:0004557">
    <property type="term" value="F:alpha-galactosidase activity"/>
    <property type="evidence" value="ECO:0007669"/>
    <property type="project" value="UniProtKB-EC"/>
</dbReference>
<dbReference type="OrthoDB" id="5795902at2759"/>
<proteinExistence type="inferred from homology"/>
<dbReference type="PANTHER" id="PTHR11452">
    <property type="entry name" value="ALPHA-GALACTOSIDASE/ALPHA-N-ACETYLGALACTOSAMINIDASE"/>
    <property type="match status" value="1"/>
</dbReference>
<keyword evidence="4 8" id="KW-0732">Signal</keyword>
<keyword evidence="11" id="KW-1185">Reference proteome</keyword>
<dbReference type="Gene3D" id="2.60.120.260">
    <property type="entry name" value="Galactose-binding domain-like"/>
    <property type="match status" value="1"/>
</dbReference>
<dbReference type="InterPro" id="IPR013780">
    <property type="entry name" value="Glyco_hydro_b"/>
</dbReference>
<dbReference type="Gene3D" id="2.60.40.1180">
    <property type="entry name" value="Golgi alpha-mannosidase II"/>
    <property type="match status" value="1"/>
</dbReference>
<comment type="catalytic activity">
    <reaction evidence="1 7">
        <text>Hydrolysis of terminal, non-reducing alpha-D-galactose residues in alpha-D-galactosides, including galactose oligosaccharides, galactomannans and galactolipids.</text>
        <dbReference type="EC" id="3.2.1.22"/>
    </reaction>
</comment>
<keyword evidence="6 7" id="KW-0326">Glycosidase</keyword>
<dbReference type="SUPFAM" id="SSF51445">
    <property type="entry name" value="(Trans)glycosidases"/>
    <property type="match status" value="1"/>
</dbReference>
<evidence type="ECO:0000256" key="3">
    <source>
        <dbReference type="ARBA" id="ARBA00012755"/>
    </source>
</evidence>
<dbReference type="InterPro" id="IPR041233">
    <property type="entry name" value="Melibiase_C"/>
</dbReference>
<comment type="similarity">
    <text evidence="2 7">Belongs to the glycosyl hydrolase 27 family.</text>
</comment>
<dbReference type="EC" id="3.2.1.22" evidence="3 7"/>
<organism evidence="10 11">
    <name type="scientific">Salinomyces thailandicus</name>
    <dbReference type="NCBI Taxonomy" id="706561"/>
    <lineage>
        <taxon>Eukaryota</taxon>
        <taxon>Fungi</taxon>
        <taxon>Dikarya</taxon>
        <taxon>Ascomycota</taxon>
        <taxon>Pezizomycotina</taxon>
        <taxon>Dothideomycetes</taxon>
        <taxon>Dothideomycetidae</taxon>
        <taxon>Mycosphaerellales</taxon>
        <taxon>Teratosphaeriaceae</taxon>
        <taxon>Salinomyces</taxon>
    </lineage>
</organism>
<evidence type="ECO:0000256" key="7">
    <source>
        <dbReference type="RuleBase" id="RU361168"/>
    </source>
</evidence>
<gene>
    <name evidence="10" type="ORF">B0A50_02404</name>
</gene>
<dbReference type="Pfam" id="PF16499">
    <property type="entry name" value="Melibiase_2"/>
    <property type="match status" value="1"/>
</dbReference>
<evidence type="ECO:0000256" key="8">
    <source>
        <dbReference type="SAM" id="SignalP"/>
    </source>
</evidence>
<keyword evidence="5 7" id="KW-0378">Hydrolase</keyword>
<feature type="signal peptide" evidence="8">
    <location>
        <begin position="1"/>
        <end position="19"/>
    </location>
</feature>
<comment type="caution">
    <text evidence="10">The sequence shown here is derived from an EMBL/GenBank/DDBJ whole genome shotgun (WGS) entry which is preliminary data.</text>
</comment>
<evidence type="ECO:0000313" key="10">
    <source>
        <dbReference type="EMBL" id="TKA30684.1"/>
    </source>
</evidence>
<dbReference type="GO" id="GO:0005975">
    <property type="term" value="P:carbohydrate metabolic process"/>
    <property type="evidence" value="ECO:0007669"/>
    <property type="project" value="InterPro"/>
</dbReference>
<dbReference type="AlphaFoldDB" id="A0A4U0U6S4"/>
<sequence length="569" mass="62515">MSLRTTPLLLLASLARSQANLQPGREPILGYNSYNDIACDANSTYMDATIRALDATGLKDLGYKYFQIDCGWQAFERLSNGSITYDETRFPDGILPVSELARSLGFKFSMYTDQGVRSCDTTPGGRIGSLGHEQEDAERFAYWGAEYVKVDNCYITADQNAPKDPRTDFPSRFGAMWTALQDVGIEEMLVCQWGTPYINQSGGYETLEGPAEWTPPISTSFRVSDDIAGAWANVVRIANENIHVVLRGDAGPGQWSDMDLLEVGNNGLTLVEQRSHFALWAMSKSTLMISTNIQDMSDETFEIFSNERLLAVNQDDLGEPVKLVQRYSNDHDVYAGPLAGGDEAVLLLSSKDATNTLAVDFERLGIHHADVTDLWTGKVQRKARKFSATVAAHGNVALRLSNIKRDHGSRHRPEQRFIYYEAEVGTVSGGANVQDCRGCSNGTKVGFLSSNSSVTISGIRTHEETQNVRFDYVNCDVGYLSDQKPNYRTAAITVNGGAPQLVDFPLTGYEWTLDVLEGFLVRLSGFDVHGDNTIVISGPPADAVADSNAGTYGPDIDRVGIVEKAWGRW</sequence>
<feature type="domain" description="Alpha galactosidase C-terminal" evidence="9">
    <location>
        <begin position="329"/>
        <end position="400"/>
    </location>
</feature>
<dbReference type="InterPro" id="IPR002241">
    <property type="entry name" value="Glyco_hydro_27"/>
</dbReference>
<evidence type="ECO:0000256" key="5">
    <source>
        <dbReference type="ARBA" id="ARBA00022801"/>
    </source>
</evidence>